<keyword evidence="3" id="KW-1185">Reference proteome</keyword>
<comment type="caution">
    <text evidence="2">The sequence shown here is derived from an EMBL/GenBank/DDBJ whole genome shotgun (WGS) entry which is preliminary data.</text>
</comment>
<reference evidence="3" key="1">
    <citation type="journal article" date="2019" name="Curr. Biol.">
        <title>Genome Sequence of Striga asiatica Provides Insight into the Evolution of Plant Parasitism.</title>
        <authorList>
            <person name="Yoshida S."/>
            <person name="Kim S."/>
            <person name="Wafula E.K."/>
            <person name="Tanskanen J."/>
            <person name="Kim Y.M."/>
            <person name="Honaas L."/>
            <person name="Yang Z."/>
            <person name="Spallek T."/>
            <person name="Conn C.E."/>
            <person name="Ichihashi Y."/>
            <person name="Cheong K."/>
            <person name="Cui S."/>
            <person name="Der J.P."/>
            <person name="Gundlach H."/>
            <person name="Jiao Y."/>
            <person name="Hori C."/>
            <person name="Ishida J.K."/>
            <person name="Kasahara H."/>
            <person name="Kiba T."/>
            <person name="Kim M.S."/>
            <person name="Koo N."/>
            <person name="Laohavisit A."/>
            <person name="Lee Y.H."/>
            <person name="Lumba S."/>
            <person name="McCourt P."/>
            <person name="Mortimer J.C."/>
            <person name="Mutuku J.M."/>
            <person name="Nomura T."/>
            <person name="Sasaki-Sekimoto Y."/>
            <person name="Seto Y."/>
            <person name="Wang Y."/>
            <person name="Wakatake T."/>
            <person name="Sakakibara H."/>
            <person name="Demura T."/>
            <person name="Yamaguchi S."/>
            <person name="Yoneyama K."/>
            <person name="Manabe R.I."/>
            <person name="Nelson D.C."/>
            <person name="Schulman A.H."/>
            <person name="Timko M.P."/>
            <person name="dePamphilis C.W."/>
            <person name="Choi D."/>
            <person name="Shirasu K."/>
        </authorList>
    </citation>
    <scope>NUCLEOTIDE SEQUENCE [LARGE SCALE GENOMIC DNA]</scope>
    <source>
        <strain evidence="3">cv. UVA1</strain>
    </source>
</reference>
<evidence type="ECO:0000313" key="2">
    <source>
        <dbReference type="EMBL" id="GER41015.1"/>
    </source>
</evidence>
<dbReference type="AlphaFoldDB" id="A0A5A7Q6X5"/>
<feature type="compositionally biased region" description="Basic and acidic residues" evidence="1">
    <location>
        <begin position="144"/>
        <end position="154"/>
    </location>
</feature>
<organism evidence="2 3">
    <name type="scientific">Striga asiatica</name>
    <name type="common">Asiatic witchweed</name>
    <name type="synonym">Buchnera asiatica</name>
    <dbReference type="NCBI Taxonomy" id="4170"/>
    <lineage>
        <taxon>Eukaryota</taxon>
        <taxon>Viridiplantae</taxon>
        <taxon>Streptophyta</taxon>
        <taxon>Embryophyta</taxon>
        <taxon>Tracheophyta</taxon>
        <taxon>Spermatophyta</taxon>
        <taxon>Magnoliopsida</taxon>
        <taxon>eudicotyledons</taxon>
        <taxon>Gunneridae</taxon>
        <taxon>Pentapetalae</taxon>
        <taxon>asterids</taxon>
        <taxon>lamiids</taxon>
        <taxon>Lamiales</taxon>
        <taxon>Orobanchaceae</taxon>
        <taxon>Buchnereae</taxon>
        <taxon>Striga</taxon>
    </lineage>
</organism>
<feature type="region of interest" description="Disordered" evidence="1">
    <location>
        <begin position="76"/>
        <end position="107"/>
    </location>
</feature>
<feature type="compositionally biased region" description="Acidic residues" evidence="1">
    <location>
        <begin position="82"/>
        <end position="92"/>
    </location>
</feature>
<proteinExistence type="predicted"/>
<protein>
    <submittedName>
        <fullName evidence="2">Redox-sensing transcriptional repressor Rex</fullName>
    </submittedName>
</protein>
<evidence type="ECO:0000256" key="1">
    <source>
        <dbReference type="SAM" id="MobiDB-lite"/>
    </source>
</evidence>
<sequence>MASVYTILVRIRAPFHHGLESYEREKIVEQFLFEIIVLLVKVLVPVSGHATEHVEVFRAYSFNKIGDEVGEYVWDPTRELGVDEPDSGDSDEAQAGAQPENPGHGDLAVHLKLVPLDRAVVPHESGCNHERDPPALVNFKKHGREVSALDQKGEEGEEKDEEPVAVPHE</sequence>
<feature type="region of interest" description="Disordered" evidence="1">
    <location>
        <begin position="123"/>
        <end position="169"/>
    </location>
</feature>
<dbReference type="Proteomes" id="UP000325081">
    <property type="component" value="Unassembled WGS sequence"/>
</dbReference>
<dbReference type="EMBL" id="BKCP01006049">
    <property type="protein sequence ID" value="GER41015.1"/>
    <property type="molecule type" value="Genomic_DNA"/>
</dbReference>
<name>A0A5A7Q6X5_STRAF</name>
<accession>A0A5A7Q6X5</accession>
<gene>
    <name evidence="2" type="ORF">STAS_17730</name>
</gene>
<evidence type="ECO:0000313" key="3">
    <source>
        <dbReference type="Proteomes" id="UP000325081"/>
    </source>
</evidence>